<proteinExistence type="predicted"/>
<evidence type="ECO:0000313" key="5">
    <source>
        <dbReference type="EMBL" id="PIN26482.1"/>
    </source>
</evidence>
<dbReference type="STRING" id="429701.A0A2G9I9Q2"/>
<dbReference type="Gene3D" id="3.30.420.10">
    <property type="entry name" value="Ribonuclease H-like superfamily/Ribonuclease H"/>
    <property type="match status" value="1"/>
</dbReference>
<dbReference type="InterPro" id="IPR013520">
    <property type="entry name" value="Ribonucl_H"/>
</dbReference>
<dbReference type="GO" id="GO:0008408">
    <property type="term" value="F:3'-5' exonuclease activity"/>
    <property type="evidence" value="ECO:0007669"/>
    <property type="project" value="TreeGrafter"/>
</dbReference>
<comment type="caution">
    <text evidence="5">The sequence shown here is derived from an EMBL/GenBank/DDBJ whole genome shotgun (WGS) entry which is preliminary data.</text>
</comment>
<dbReference type="SMART" id="SM00479">
    <property type="entry name" value="EXOIII"/>
    <property type="match status" value="1"/>
</dbReference>
<keyword evidence="5" id="KW-0548">Nucleotidyltransferase</keyword>
<evidence type="ECO:0000256" key="1">
    <source>
        <dbReference type="ARBA" id="ARBA00022722"/>
    </source>
</evidence>
<keyword evidence="2" id="KW-0378">Hydrolase</keyword>
<dbReference type="InterPro" id="IPR012337">
    <property type="entry name" value="RNaseH-like_sf"/>
</dbReference>
<keyword evidence="6" id="KW-1185">Reference proteome</keyword>
<evidence type="ECO:0000313" key="6">
    <source>
        <dbReference type="Proteomes" id="UP000231279"/>
    </source>
</evidence>
<dbReference type="EMBL" id="NKXS01000090">
    <property type="protein sequence ID" value="PIN26482.1"/>
    <property type="molecule type" value="Genomic_DNA"/>
</dbReference>
<dbReference type="PANTHER" id="PTHR30231">
    <property type="entry name" value="DNA POLYMERASE III SUBUNIT EPSILON"/>
    <property type="match status" value="1"/>
</dbReference>
<evidence type="ECO:0000256" key="2">
    <source>
        <dbReference type="ARBA" id="ARBA00022801"/>
    </source>
</evidence>
<dbReference type="InterPro" id="IPR036397">
    <property type="entry name" value="RNaseH_sf"/>
</dbReference>
<dbReference type="Pfam" id="PF00929">
    <property type="entry name" value="RNase_T"/>
    <property type="match status" value="1"/>
</dbReference>
<dbReference type="PANTHER" id="PTHR30231:SF4">
    <property type="entry name" value="PROTEIN NEN2"/>
    <property type="match status" value="1"/>
</dbReference>
<reference evidence="6" key="1">
    <citation type="journal article" date="2018" name="Gigascience">
        <title>Genome assembly of the Pink Ipe (Handroanthus impetiginosus, Bignoniaceae), a highly valued, ecologically keystone Neotropical timber forest tree.</title>
        <authorList>
            <person name="Silva-Junior O.B."/>
            <person name="Grattapaglia D."/>
            <person name="Novaes E."/>
            <person name="Collevatti R.G."/>
        </authorList>
    </citation>
    <scope>NUCLEOTIDE SEQUENCE [LARGE SCALE GENOMIC DNA]</scope>
    <source>
        <strain evidence="6">cv. UFG-1</strain>
    </source>
</reference>
<dbReference type="OrthoDB" id="2018529at2759"/>
<dbReference type="Proteomes" id="UP000231279">
    <property type="component" value="Unassembled WGS sequence"/>
</dbReference>
<sequence length="392" mass="45134">MTHVLPFFYTSFFSNCSTRRPEAFGSKIPKLLMYTNLFSLTVVPLDPKLSSLQIQVYLRKSKMAVSTGDRFEIAFFDVERIKSEQGDYFTVEFGATIVDPRTFVERESYSTLVRPSDPNHISSFVDRYNGITRDALESARTFADIADRVYDLLHGRIWAGHNMRKFDRHCIRELFAEINRPAPKPKGIIDSLQLLKQRFRNRTDNMKLKTLAKYFGLGKQMHRSLDDVRMNIEVLKCCGAALLLEPSLPDSSWIFTKTEDFLEPHDISISHISVTHEPSGFGSQKIQILHRNIALKLFCEDLKICSRISTIVSDYGRQRRSFKVDPSQSLCEILDTCNRHAHELFLHSSSSSEWQPVVIREKSTNSPTLRLRQVFSLCLTCSINEDNYLNTL</sequence>
<evidence type="ECO:0000259" key="4">
    <source>
        <dbReference type="SMART" id="SM00479"/>
    </source>
</evidence>
<keyword evidence="5" id="KW-0808">Transferase</keyword>
<keyword evidence="3" id="KW-0269">Exonuclease</keyword>
<dbReference type="CDD" id="cd06127">
    <property type="entry name" value="DEDDh"/>
    <property type="match status" value="1"/>
</dbReference>
<gene>
    <name evidence="5" type="ORF">CDL12_00762</name>
</gene>
<protein>
    <submittedName>
        <fullName evidence="5">DNA-directed DNA polymerase</fullName>
        <ecNumber evidence="5">2.7.7.7</ecNumber>
    </submittedName>
</protein>
<dbReference type="GO" id="GO:0003887">
    <property type="term" value="F:DNA-directed DNA polymerase activity"/>
    <property type="evidence" value="ECO:0007669"/>
    <property type="project" value="UniProtKB-KW"/>
</dbReference>
<dbReference type="AlphaFoldDB" id="A0A2G9I9Q2"/>
<evidence type="ECO:0000256" key="3">
    <source>
        <dbReference type="ARBA" id="ARBA00022839"/>
    </source>
</evidence>
<organism evidence="5 6">
    <name type="scientific">Handroanthus impetiginosus</name>
    <dbReference type="NCBI Taxonomy" id="429701"/>
    <lineage>
        <taxon>Eukaryota</taxon>
        <taxon>Viridiplantae</taxon>
        <taxon>Streptophyta</taxon>
        <taxon>Embryophyta</taxon>
        <taxon>Tracheophyta</taxon>
        <taxon>Spermatophyta</taxon>
        <taxon>Magnoliopsida</taxon>
        <taxon>eudicotyledons</taxon>
        <taxon>Gunneridae</taxon>
        <taxon>Pentapetalae</taxon>
        <taxon>asterids</taxon>
        <taxon>lamiids</taxon>
        <taxon>Lamiales</taxon>
        <taxon>Bignoniaceae</taxon>
        <taxon>Crescentiina</taxon>
        <taxon>Tabebuia alliance</taxon>
        <taxon>Handroanthus</taxon>
    </lineage>
</organism>
<dbReference type="GO" id="GO:0003676">
    <property type="term" value="F:nucleic acid binding"/>
    <property type="evidence" value="ECO:0007669"/>
    <property type="project" value="InterPro"/>
</dbReference>
<dbReference type="SUPFAM" id="SSF53098">
    <property type="entry name" value="Ribonuclease H-like"/>
    <property type="match status" value="1"/>
</dbReference>
<feature type="domain" description="Exonuclease" evidence="4">
    <location>
        <begin position="72"/>
        <end position="244"/>
    </location>
</feature>
<name>A0A2G9I9Q2_9LAMI</name>
<dbReference type="EC" id="2.7.7.7" evidence="5"/>
<keyword evidence="1" id="KW-0540">Nuclease</keyword>
<accession>A0A2G9I9Q2</accession>
<keyword evidence="5" id="KW-0239">DNA-directed DNA polymerase</keyword>